<feature type="domain" description="Reverse transcriptase" evidence="1">
    <location>
        <begin position="193"/>
        <end position="464"/>
    </location>
</feature>
<dbReference type="Proteomes" id="UP001186944">
    <property type="component" value="Unassembled WGS sequence"/>
</dbReference>
<dbReference type="SUPFAM" id="SSF56672">
    <property type="entry name" value="DNA/RNA polymerases"/>
    <property type="match status" value="1"/>
</dbReference>
<dbReference type="InterPro" id="IPR043502">
    <property type="entry name" value="DNA/RNA_pol_sf"/>
</dbReference>
<dbReference type="InterPro" id="IPR000477">
    <property type="entry name" value="RT_dom"/>
</dbReference>
<name>A0AA88YJ77_PINIB</name>
<organism evidence="2 3">
    <name type="scientific">Pinctada imbricata</name>
    <name type="common">Atlantic pearl-oyster</name>
    <name type="synonym">Pinctada martensii</name>
    <dbReference type="NCBI Taxonomy" id="66713"/>
    <lineage>
        <taxon>Eukaryota</taxon>
        <taxon>Metazoa</taxon>
        <taxon>Spiralia</taxon>
        <taxon>Lophotrochozoa</taxon>
        <taxon>Mollusca</taxon>
        <taxon>Bivalvia</taxon>
        <taxon>Autobranchia</taxon>
        <taxon>Pteriomorphia</taxon>
        <taxon>Pterioida</taxon>
        <taxon>Pterioidea</taxon>
        <taxon>Pteriidae</taxon>
        <taxon>Pinctada</taxon>
    </lineage>
</organism>
<dbReference type="PROSITE" id="PS50878">
    <property type="entry name" value="RT_POL"/>
    <property type="match status" value="1"/>
</dbReference>
<evidence type="ECO:0000313" key="3">
    <source>
        <dbReference type="Proteomes" id="UP001186944"/>
    </source>
</evidence>
<accession>A0AA88YJ77</accession>
<comment type="caution">
    <text evidence="2">The sequence shown here is derived from an EMBL/GenBank/DDBJ whole genome shotgun (WGS) entry which is preliminary data.</text>
</comment>
<evidence type="ECO:0000313" key="2">
    <source>
        <dbReference type="EMBL" id="KAK3100479.1"/>
    </source>
</evidence>
<keyword evidence="3" id="KW-1185">Reference proteome</keyword>
<dbReference type="AlphaFoldDB" id="A0AA88YJ77"/>
<dbReference type="EMBL" id="VSWD01000006">
    <property type="protein sequence ID" value="KAK3100479.1"/>
    <property type="molecule type" value="Genomic_DNA"/>
</dbReference>
<reference evidence="2" key="1">
    <citation type="submission" date="2019-08" db="EMBL/GenBank/DDBJ databases">
        <title>The improved chromosome-level genome for the pearl oyster Pinctada fucata martensii using PacBio sequencing and Hi-C.</title>
        <authorList>
            <person name="Zheng Z."/>
        </authorList>
    </citation>
    <scope>NUCLEOTIDE SEQUENCE</scope>
    <source>
        <strain evidence="2">ZZ-2019</strain>
        <tissue evidence="2">Adductor muscle</tissue>
    </source>
</reference>
<dbReference type="CDD" id="cd01650">
    <property type="entry name" value="RT_nLTR_like"/>
    <property type="match status" value="1"/>
</dbReference>
<dbReference type="Pfam" id="PF00078">
    <property type="entry name" value="RVT_1"/>
    <property type="match status" value="1"/>
</dbReference>
<evidence type="ECO:0000259" key="1">
    <source>
        <dbReference type="PROSITE" id="PS50878"/>
    </source>
</evidence>
<proteinExistence type="predicted"/>
<dbReference type="PANTHER" id="PTHR19446">
    <property type="entry name" value="REVERSE TRANSCRIPTASES"/>
    <property type="match status" value="1"/>
</dbReference>
<gene>
    <name evidence="2" type="ORF">FSP39_020694</name>
</gene>
<protein>
    <recommendedName>
        <fullName evidence="1">Reverse transcriptase domain-containing protein</fullName>
    </recommendedName>
</protein>
<sequence>MTKNKIEISKNALQEWRDSGCPRGDHPLFLTKKEAKKDIRRQVRQEFAIDRKRFFNKLMENPDSTFFYKLIKKNKGGNIHQGTVTLDVGGIESDNPVEQRRAFANFYEDLAVPKENDRYDVKTLEASKTRCGLIENLAIYEREEIMPFTTLEVGNAIKTLNNNKASDEYGLSAEHIKFAGELLVDVLTDLFNQILKEGNIPDIFKTGYITPVFKKGKHLRKVESYRGITVASIFGKIFEKLLLIRLSAMNRNQSNLQFGFTKDTSPAIAALLVSEAALDSKQRRVPFILGTLDSQKAFDVVHHDILLDKLYHTGINLSVWKLVKGMYEGLTSKVKWKGDYSLAFPVNQGVRQRGILSTHLYKLYINELLLELEENQLEKYVGITYAGCPTVADDLSLMSECTQEFGAMLNVAHSYACRHRYIIHPEKCVVITKQKVKTEDNLIWKLGDEPIAIAEETTHLGLLRCTRREPRQNVTHKISTARRTLYSLLNVGCHGLNGLNPKTSTKIYQVYVIPRLLSGLETMHLHKGDIEELELFHRKTLRSIQSLPMCTASAAVHLLIGLLPIEAEIHKRQLSLLYSILRSENEALMQIMNRQSNVLEYTTESFFTKVRELLERYNLPDIPSLQTNLPTKNIWKNMVKRSVSKHWTTILRADLEHKSTLKFCEKTQLQIGKTHPIWDTVDSCTLDVKRSIVKARMLTGLYPPGRFVRGQDVVDLCPLCKLEKEDICHIIGICSETLPIRSEYIQELRALLDAQLGLSFWTENITSQESLVKLVLDSSLFIPCRVGKNTETCDIGLNP</sequence>